<comment type="cofactor">
    <cofactor evidence="2 7">
        <name>Mg(2+)</name>
        <dbReference type="ChEBI" id="CHEBI:18420"/>
    </cofactor>
</comment>
<evidence type="ECO:0000256" key="6">
    <source>
        <dbReference type="ARBA" id="ARBA00023211"/>
    </source>
</evidence>
<dbReference type="SMART" id="SM00332">
    <property type="entry name" value="PP2Cc"/>
    <property type="match status" value="1"/>
</dbReference>
<comment type="similarity">
    <text evidence="3 7">Belongs to the PP2C family.</text>
</comment>
<dbReference type="EC" id="3.1.3.16" evidence="7"/>
<evidence type="ECO:0000256" key="5">
    <source>
        <dbReference type="ARBA" id="ARBA00022912"/>
    </source>
</evidence>
<evidence type="ECO:0000313" key="10">
    <source>
        <dbReference type="RefSeq" id="XP_013776837.2"/>
    </source>
</evidence>
<evidence type="ECO:0000313" key="9">
    <source>
        <dbReference type="Proteomes" id="UP000694941"/>
    </source>
</evidence>
<dbReference type="InterPro" id="IPR039123">
    <property type="entry name" value="PPTC7"/>
</dbReference>
<proteinExistence type="inferred from homology"/>
<evidence type="ECO:0000313" key="11">
    <source>
        <dbReference type="RefSeq" id="XP_022244247.1"/>
    </source>
</evidence>
<dbReference type="InterPro" id="IPR001932">
    <property type="entry name" value="PPM-type_phosphatase-like_dom"/>
</dbReference>
<sequence length="365" mass="39953">MYARTGSMQSVVTYGRFLTRALLNGVYNYTTSSEVGCVVRNSTCSTKRERDIRLLTASCGFPKDWSGFSASLLRKGQFGDDACFIAKYKASDVLGVADGVGGWRTYGIDPSLFSYSLMEICERLVSTGHFNPQCPAGIIATSYYELLESKQQILGSSTACVIILNRTDHTVYTANIGDSGFLVVRQGRIIHRSEEQTHYFNTPFQLSLSPPSVTGQVLSDSPESADTSSFQVQEGDLILVATDGLFDNLPENMILRELSKLRDQEMGNVQQVVNSLALQARRLAFDATYLSPFALRARENGIDAVGGKPDDITILLASVGGRNNLDLQTVVAQSSTVILKPVVVASSHSELNHLVKSWTYEDEVQ</sequence>
<keyword evidence="7" id="KW-0479">Metal-binding</keyword>
<evidence type="ECO:0000259" key="8">
    <source>
        <dbReference type="PROSITE" id="PS51746"/>
    </source>
</evidence>
<evidence type="ECO:0000256" key="7">
    <source>
        <dbReference type="RuleBase" id="RU366020"/>
    </source>
</evidence>
<dbReference type="RefSeq" id="XP_022244247.1">
    <property type="nucleotide sequence ID" value="XM_022388539.1"/>
</dbReference>
<keyword evidence="4 7" id="KW-0460">Magnesium</keyword>
<dbReference type="InterPro" id="IPR036457">
    <property type="entry name" value="PPM-type-like_dom_sf"/>
</dbReference>
<evidence type="ECO:0000256" key="3">
    <source>
        <dbReference type="ARBA" id="ARBA00006702"/>
    </source>
</evidence>
<keyword evidence="6 7" id="KW-0464">Manganese</keyword>
<dbReference type="GeneID" id="106461548"/>
<keyword evidence="5 7" id="KW-0904">Protein phosphatase</keyword>
<dbReference type="PANTHER" id="PTHR12320">
    <property type="entry name" value="PROTEIN PHOSPHATASE 2C"/>
    <property type="match status" value="1"/>
</dbReference>
<evidence type="ECO:0000256" key="2">
    <source>
        <dbReference type="ARBA" id="ARBA00001946"/>
    </source>
</evidence>
<dbReference type="PANTHER" id="PTHR12320:SF1">
    <property type="entry name" value="PROTEIN PHOSPHATASE PTC7 HOMOLOG"/>
    <property type="match status" value="1"/>
</dbReference>
<keyword evidence="7" id="KW-0378">Hydrolase</keyword>
<reference evidence="10 11" key="1">
    <citation type="submission" date="2025-05" db="UniProtKB">
        <authorList>
            <consortium name="RefSeq"/>
        </authorList>
    </citation>
    <scope>IDENTIFICATION</scope>
    <source>
        <tissue evidence="10 11">Muscle</tissue>
    </source>
</reference>
<comment type="catalytic activity">
    <reaction evidence="7">
        <text>O-phospho-L-seryl-[protein] + H2O = L-seryl-[protein] + phosphate</text>
        <dbReference type="Rhea" id="RHEA:20629"/>
        <dbReference type="Rhea" id="RHEA-COMP:9863"/>
        <dbReference type="Rhea" id="RHEA-COMP:11604"/>
        <dbReference type="ChEBI" id="CHEBI:15377"/>
        <dbReference type="ChEBI" id="CHEBI:29999"/>
        <dbReference type="ChEBI" id="CHEBI:43474"/>
        <dbReference type="ChEBI" id="CHEBI:83421"/>
        <dbReference type="EC" id="3.1.3.16"/>
    </reaction>
</comment>
<dbReference type="SUPFAM" id="SSF81606">
    <property type="entry name" value="PP2C-like"/>
    <property type="match status" value="1"/>
</dbReference>
<keyword evidence="9" id="KW-1185">Reference proteome</keyword>
<evidence type="ECO:0000256" key="1">
    <source>
        <dbReference type="ARBA" id="ARBA00001936"/>
    </source>
</evidence>
<protein>
    <recommendedName>
        <fullName evidence="7">Protein phosphatase</fullName>
        <ecNumber evidence="7">3.1.3.16</ecNumber>
    </recommendedName>
</protein>
<evidence type="ECO:0000256" key="4">
    <source>
        <dbReference type="ARBA" id="ARBA00022842"/>
    </source>
</evidence>
<dbReference type="Proteomes" id="UP000694941">
    <property type="component" value="Unplaced"/>
</dbReference>
<feature type="domain" description="PPM-type phosphatase" evidence="8">
    <location>
        <begin position="65"/>
        <end position="319"/>
    </location>
</feature>
<dbReference type="PROSITE" id="PS51746">
    <property type="entry name" value="PPM_2"/>
    <property type="match status" value="1"/>
</dbReference>
<organism evidence="9 11">
    <name type="scientific">Limulus polyphemus</name>
    <name type="common">Atlantic horseshoe crab</name>
    <dbReference type="NCBI Taxonomy" id="6850"/>
    <lineage>
        <taxon>Eukaryota</taxon>
        <taxon>Metazoa</taxon>
        <taxon>Ecdysozoa</taxon>
        <taxon>Arthropoda</taxon>
        <taxon>Chelicerata</taxon>
        <taxon>Merostomata</taxon>
        <taxon>Xiphosura</taxon>
        <taxon>Limulidae</taxon>
        <taxon>Limulus</taxon>
    </lineage>
</organism>
<comment type="catalytic activity">
    <reaction evidence="7">
        <text>O-phospho-L-threonyl-[protein] + H2O = L-threonyl-[protein] + phosphate</text>
        <dbReference type="Rhea" id="RHEA:47004"/>
        <dbReference type="Rhea" id="RHEA-COMP:11060"/>
        <dbReference type="Rhea" id="RHEA-COMP:11605"/>
        <dbReference type="ChEBI" id="CHEBI:15377"/>
        <dbReference type="ChEBI" id="CHEBI:30013"/>
        <dbReference type="ChEBI" id="CHEBI:43474"/>
        <dbReference type="ChEBI" id="CHEBI:61977"/>
        <dbReference type="EC" id="3.1.3.16"/>
    </reaction>
</comment>
<dbReference type="Pfam" id="PF13672">
    <property type="entry name" value="PP2C_2"/>
    <property type="match status" value="1"/>
</dbReference>
<comment type="cofactor">
    <cofactor evidence="1 7">
        <name>Mn(2+)</name>
        <dbReference type="ChEBI" id="CHEBI:29035"/>
    </cofactor>
</comment>
<dbReference type="RefSeq" id="XP_013776837.2">
    <property type="nucleotide sequence ID" value="XM_013921383.2"/>
</dbReference>
<dbReference type="Gene3D" id="3.60.40.10">
    <property type="entry name" value="PPM-type phosphatase domain"/>
    <property type="match status" value="1"/>
</dbReference>
<dbReference type="SMART" id="SM00331">
    <property type="entry name" value="PP2C_SIG"/>
    <property type="match status" value="1"/>
</dbReference>
<name>A0ABM1SKU1_LIMPO</name>
<gene>
    <name evidence="10 11" type="primary">LOC106461548</name>
</gene>
<accession>A0ABM1SKU1</accession>